<organism evidence="1 2">
    <name type="scientific">Nocardiopsis composta</name>
    <dbReference type="NCBI Taxonomy" id="157465"/>
    <lineage>
        <taxon>Bacteria</taxon>
        <taxon>Bacillati</taxon>
        <taxon>Actinomycetota</taxon>
        <taxon>Actinomycetes</taxon>
        <taxon>Streptosporangiales</taxon>
        <taxon>Nocardiopsidaceae</taxon>
        <taxon>Nocardiopsis</taxon>
    </lineage>
</organism>
<proteinExistence type="predicted"/>
<keyword evidence="2" id="KW-1185">Reference proteome</keyword>
<name>A0A7W8VG36_9ACTN</name>
<dbReference type="EMBL" id="JACHDB010000001">
    <property type="protein sequence ID" value="MBB5434604.1"/>
    <property type="molecule type" value="Genomic_DNA"/>
</dbReference>
<dbReference type="RefSeq" id="WP_184395342.1">
    <property type="nucleotide sequence ID" value="NZ_BAAAJD010000060.1"/>
</dbReference>
<dbReference type="Proteomes" id="UP000572635">
    <property type="component" value="Unassembled WGS sequence"/>
</dbReference>
<accession>A0A7W8VG36</accession>
<dbReference type="AlphaFoldDB" id="A0A7W8VG36"/>
<evidence type="ECO:0000313" key="2">
    <source>
        <dbReference type="Proteomes" id="UP000572635"/>
    </source>
</evidence>
<reference evidence="1 2" key="1">
    <citation type="submission" date="2020-08" db="EMBL/GenBank/DDBJ databases">
        <title>Sequencing the genomes of 1000 actinobacteria strains.</title>
        <authorList>
            <person name="Klenk H.-P."/>
        </authorList>
    </citation>
    <scope>NUCLEOTIDE SEQUENCE [LARGE SCALE GENOMIC DNA]</scope>
    <source>
        <strain evidence="1 2">DSM 44551</strain>
    </source>
</reference>
<gene>
    <name evidence="1" type="ORF">HDA36_004688</name>
</gene>
<evidence type="ECO:0000313" key="1">
    <source>
        <dbReference type="EMBL" id="MBB5434604.1"/>
    </source>
</evidence>
<comment type="caution">
    <text evidence="1">The sequence shown here is derived from an EMBL/GenBank/DDBJ whole genome shotgun (WGS) entry which is preliminary data.</text>
</comment>
<sequence>MVEDPNIAPINPLLRKTAKASQDQPEQRKGDLFMSWTGVWSVGCLPQKEAHAFLSKTRGNEKLSVPERRHVRRQILANRGSSPPEREAISELIEDIRSGQWDDDISDTVADTLEPEPLPPFVFAARKLDPSFALYFSLNEKETDILPGFFGQFVLPPEGTAMFADKMENVVAPGAANRDTLLVRVGEYAKIAGDEPDFDATRLVDGFYSFMRSAAEQKRAVAGVLQRF</sequence>
<protein>
    <submittedName>
        <fullName evidence="1">Uncharacterized protein</fullName>
    </submittedName>
</protein>